<name>A0A6D2KQU4_9BRAS</name>
<evidence type="ECO:0000256" key="7">
    <source>
        <dbReference type="ARBA" id="ARBA00023157"/>
    </source>
</evidence>
<organism evidence="15 16">
    <name type="scientific">Microthlaspi erraticum</name>
    <dbReference type="NCBI Taxonomy" id="1685480"/>
    <lineage>
        <taxon>Eukaryota</taxon>
        <taxon>Viridiplantae</taxon>
        <taxon>Streptophyta</taxon>
        <taxon>Embryophyta</taxon>
        <taxon>Tracheophyta</taxon>
        <taxon>Spermatophyta</taxon>
        <taxon>Magnoliopsida</taxon>
        <taxon>eudicotyledons</taxon>
        <taxon>Gunneridae</taxon>
        <taxon>Pentapetalae</taxon>
        <taxon>rosids</taxon>
        <taxon>malvids</taxon>
        <taxon>Brassicales</taxon>
        <taxon>Brassicaceae</taxon>
        <taxon>Coluteocarpeae</taxon>
        <taxon>Microthlaspi</taxon>
    </lineage>
</organism>
<dbReference type="InterPro" id="IPR011051">
    <property type="entry name" value="RmlC_Cupin_sf"/>
</dbReference>
<evidence type="ECO:0000256" key="12">
    <source>
        <dbReference type="PIRSR" id="PIRSR601929-3"/>
    </source>
</evidence>
<feature type="binding site" evidence="10">
    <location>
        <position position="85"/>
    </location>
    <ligand>
        <name>oxalate</name>
        <dbReference type="ChEBI" id="CHEBI:30623"/>
    </ligand>
</feature>
<dbReference type="OrthoDB" id="1921208at2759"/>
<feature type="chain" id="PRO_5025706071" description="Germin-like protein" evidence="13">
    <location>
        <begin position="23"/>
        <end position="193"/>
    </location>
</feature>
<dbReference type="InterPro" id="IPR014710">
    <property type="entry name" value="RmlC-like_jellyroll"/>
</dbReference>
<feature type="domain" description="Cupin type-1" evidence="14">
    <location>
        <begin position="63"/>
        <end position="187"/>
    </location>
</feature>
<feature type="binding site" evidence="11">
    <location>
        <position position="133"/>
    </location>
    <ligand>
        <name>Mn(2+)</name>
        <dbReference type="ChEBI" id="CHEBI:29035"/>
    </ligand>
</feature>
<evidence type="ECO:0000256" key="8">
    <source>
        <dbReference type="ARBA" id="ARBA00023180"/>
    </source>
</evidence>
<evidence type="ECO:0000256" key="1">
    <source>
        <dbReference type="ARBA" id="ARBA00004271"/>
    </source>
</evidence>
<protein>
    <recommendedName>
        <fullName evidence="13">Germin-like protein</fullName>
    </recommendedName>
</protein>
<dbReference type="GO" id="GO:0030145">
    <property type="term" value="F:manganese ion binding"/>
    <property type="evidence" value="ECO:0007669"/>
    <property type="project" value="UniProtKB-UniRule"/>
</dbReference>
<gene>
    <name evidence="15" type="ORF">MERR_LOCUS42734</name>
</gene>
<feature type="binding site" evidence="11">
    <location>
        <position position="85"/>
    </location>
    <ligand>
        <name>Mn(2+)</name>
        <dbReference type="ChEBI" id="CHEBI:29035"/>
    </ligand>
</feature>
<proteinExistence type="inferred from homology"/>
<keyword evidence="9 10" id="KW-0464">Manganese</keyword>
<evidence type="ECO:0000313" key="16">
    <source>
        <dbReference type="Proteomes" id="UP000467841"/>
    </source>
</evidence>
<keyword evidence="4 13" id="KW-0964">Secreted</keyword>
<dbReference type="SMART" id="SM00835">
    <property type="entry name" value="Cupin_1"/>
    <property type="match status" value="1"/>
</dbReference>
<reference evidence="15" key="1">
    <citation type="submission" date="2020-01" db="EMBL/GenBank/DDBJ databases">
        <authorList>
            <person name="Mishra B."/>
        </authorList>
    </citation>
    <scope>NUCLEOTIDE SEQUENCE [LARGE SCALE GENOMIC DNA]</scope>
</reference>
<comment type="similarity">
    <text evidence="2 13">Belongs to the germin family.</text>
</comment>
<evidence type="ECO:0000256" key="3">
    <source>
        <dbReference type="ARBA" id="ARBA00022523"/>
    </source>
</evidence>
<dbReference type="Pfam" id="PF00190">
    <property type="entry name" value="Cupin_1"/>
    <property type="match status" value="1"/>
</dbReference>
<feature type="signal peptide" evidence="13">
    <location>
        <begin position="1"/>
        <end position="22"/>
    </location>
</feature>
<evidence type="ECO:0000256" key="13">
    <source>
        <dbReference type="RuleBase" id="RU366015"/>
    </source>
</evidence>
<sequence>MKNLSFLASLSLLTLTFQFAIGYDPNQVQEYCVATNASTNGVFVNGKFCKDPSLATIDDFTFTGLDQPRPITDYAVNGQIPPHLHPRGTEVLLVVEGTMYAGFITSDLNGPNRLFSKILHKGDLIVFPQGLIHFQANVGTGPAVTVAGVNSQNPGFITVANAVFGSNPPINATILAKAFQLNITTIMDLQAKF</sequence>
<comment type="caution">
    <text evidence="15">The sequence shown here is derived from an EMBL/GenBank/DDBJ whole genome shotgun (WGS) entry which is preliminary data.</text>
</comment>
<feature type="binding site" evidence="10">
    <location>
        <position position="90"/>
    </location>
    <ligand>
        <name>oxalate</name>
        <dbReference type="ChEBI" id="CHEBI:30623"/>
    </ligand>
</feature>
<keyword evidence="8" id="KW-0325">Glycoprotein</keyword>
<evidence type="ECO:0000259" key="14">
    <source>
        <dbReference type="SMART" id="SM00835"/>
    </source>
</evidence>
<comment type="subcellular location">
    <subcellularLocation>
        <location evidence="1 13">Secreted</location>
        <location evidence="1 13">Extracellular space</location>
        <location evidence="1 13">Apoplast</location>
    </subcellularLocation>
</comment>
<evidence type="ECO:0000256" key="5">
    <source>
        <dbReference type="ARBA" id="ARBA00022723"/>
    </source>
</evidence>
<dbReference type="PANTHER" id="PTHR31238">
    <property type="entry name" value="GERMIN-LIKE PROTEIN SUBFAMILY 3 MEMBER 3"/>
    <property type="match status" value="1"/>
</dbReference>
<dbReference type="InterPro" id="IPR019780">
    <property type="entry name" value="Germin_Mn-BS"/>
</dbReference>
<dbReference type="AlphaFoldDB" id="A0A6D2KQU4"/>
<keyword evidence="6 13" id="KW-0732">Signal</keyword>
<feature type="disulfide bond" evidence="12">
    <location>
        <begin position="32"/>
        <end position="49"/>
    </location>
</feature>
<keyword evidence="16" id="KW-1185">Reference proteome</keyword>
<evidence type="ECO:0000256" key="11">
    <source>
        <dbReference type="PIRSR" id="PIRSR601929-2"/>
    </source>
</evidence>
<accession>A0A6D2KQU4</accession>
<dbReference type="InterPro" id="IPR001929">
    <property type="entry name" value="Germin"/>
</dbReference>
<keyword evidence="7 12" id="KW-1015">Disulfide bond</keyword>
<evidence type="ECO:0000256" key="10">
    <source>
        <dbReference type="PIRSR" id="PIRSR601929-1"/>
    </source>
</evidence>
<dbReference type="FunFam" id="2.60.120.10:FF:000333">
    <property type="entry name" value="Germin-like protein subfamily 3 member 1"/>
    <property type="match status" value="1"/>
</dbReference>
<dbReference type="PROSITE" id="PS00725">
    <property type="entry name" value="GERMIN"/>
    <property type="match status" value="1"/>
</dbReference>
<dbReference type="EMBL" id="CACVBM020001607">
    <property type="protein sequence ID" value="CAA7055498.1"/>
    <property type="molecule type" value="Genomic_DNA"/>
</dbReference>
<evidence type="ECO:0000313" key="15">
    <source>
        <dbReference type="EMBL" id="CAA7055498.1"/>
    </source>
</evidence>
<feature type="binding site" evidence="11">
    <location>
        <position position="83"/>
    </location>
    <ligand>
        <name>Mn(2+)</name>
        <dbReference type="ChEBI" id="CHEBI:29035"/>
    </ligand>
</feature>
<dbReference type="SUPFAM" id="SSF51182">
    <property type="entry name" value="RmlC-like cupins"/>
    <property type="match status" value="1"/>
</dbReference>
<evidence type="ECO:0000256" key="2">
    <source>
        <dbReference type="ARBA" id="ARBA00007456"/>
    </source>
</evidence>
<dbReference type="Proteomes" id="UP000467841">
    <property type="component" value="Unassembled WGS sequence"/>
</dbReference>
<keyword evidence="3 13" id="KW-0052">Apoplast</keyword>
<keyword evidence="5 10" id="KW-0479">Metal-binding</keyword>
<dbReference type="Gene3D" id="2.60.120.10">
    <property type="entry name" value="Jelly Rolls"/>
    <property type="match status" value="2"/>
</dbReference>
<dbReference type="PRINTS" id="PR00325">
    <property type="entry name" value="GERMIN"/>
</dbReference>
<evidence type="ECO:0000256" key="4">
    <source>
        <dbReference type="ARBA" id="ARBA00022525"/>
    </source>
</evidence>
<evidence type="ECO:0000256" key="6">
    <source>
        <dbReference type="ARBA" id="ARBA00022729"/>
    </source>
</evidence>
<evidence type="ECO:0000256" key="9">
    <source>
        <dbReference type="ARBA" id="ARBA00023211"/>
    </source>
</evidence>
<dbReference type="InterPro" id="IPR006045">
    <property type="entry name" value="Cupin_1"/>
</dbReference>
<feature type="binding site" evidence="11">
    <location>
        <position position="90"/>
    </location>
    <ligand>
        <name>Mn(2+)</name>
        <dbReference type="ChEBI" id="CHEBI:29035"/>
    </ligand>
</feature>
<dbReference type="GO" id="GO:0048046">
    <property type="term" value="C:apoplast"/>
    <property type="evidence" value="ECO:0007669"/>
    <property type="project" value="UniProtKB-SubCell"/>
</dbReference>
<dbReference type="CDD" id="cd02241">
    <property type="entry name" value="cupin_OxOx"/>
    <property type="match status" value="1"/>
</dbReference>